<feature type="compositionally biased region" description="Acidic residues" evidence="1">
    <location>
        <begin position="1"/>
        <end position="14"/>
    </location>
</feature>
<dbReference type="Proteomes" id="UP000269883">
    <property type="component" value="Chromosome"/>
</dbReference>
<proteinExistence type="predicted"/>
<feature type="region of interest" description="Disordered" evidence="1">
    <location>
        <begin position="1"/>
        <end position="23"/>
    </location>
</feature>
<evidence type="ECO:0000313" key="3">
    <source>
        <dbReference type="Proteomes" id="UP000269883"/>
    </source>
</evidence>
<accession>A0A2Z6B2K7</accession>
<evidence type="ECO:0000256" key="1">
    <source>
        <dbReference type="SAM" id="MobiDB-lite"/>
    </source>
</evidence>
<reference evidence="2 3" key="1">
    <citation type="journal article" date="2018" name="Sci. Adv.">
        <title>Multi-heme cytochromes provide a pathway for survival in energy-limited environments.</title>
        <authorList>
            <person name="Deng X."/>
            <person name="Dohmae N."/>
            <person name="Nealson K.H."/>
            <person name="Hashimoto K."/>
            <person name="Okamoto A."/>
        </authorList>
    </citation>
    <scope>NUCLEOTIDE SEQUENCE [LARGE SCALE GENOMIC DNA]</scope>
    <source>
        <strain evidence="2 3">IS5</strain>
    </source>
</reference>
<gene>
    <name evidence="2" type="ORF">DFE_3021</name>
</gene>
<dbReference type="EMBL" id="AP017378">
    <property type="protein sequence ID" value="BBD09747.1"/>
    <property type="molecule type" value="Genomic_DNA"/>
</dbReference>
<organism evidence="2 3">
    <name type="scientific">Desulfovibrio ferrophilus</name>
    <dbReference type="NCBI Taxonomy" id="241368"/>
    <lineage>
        <taxon>Bacteria</taxon>
        <taxon>Pseudomonadati</taxon>
        <taxon>Thermodesulfobacteriota</taxon>
        <taxon>Desulfovibrionia</taxon>
        <taxon>Desulfovibrionales</taxon>
        <taxon>Desulfovibrionaceae</taxon>
        <taxon>Desulfovibrio</taxon>
    </lineage>
</organism>
<evidence type="ECO:0000313" key="2">
    <source>
        <dbReference type="EMBL" id="BBD09747.1"/>
    </source>
</evidence>
<dbReference type="KEGG" id="dfl:DFE_3021"/>
<protein>
    <submittedName>
        <fullName evidence="2">Uncharacterized protein</fullName>
    </submittedName>
</protein>
<name>A0A2Z6B2K7_9BACT</name>
<sequence>MDADVVETAQDESQDAGQNIEDGGLDHARLSLVEWKIDLRHCDANFSAVRVCTVWVLDFADSDNPSEAQDKARRRQT</sequence>
<keyword evidence="3" id="KW-1185">Reference proteome</keyword>
<dbReference type="AlphaFoldDB" id="A0A2Z6B2K7"/>